<evidence type="ECO:0000313" key="4">
    <source>
        <dbReference type="Proteomes" id="UP000533429"/>
    </source>
</evidence>
<dbReference type="EMBL" id="JABXOR010001623">
    <property type="protein sequence ID" value="NVP03477.1"/>
    <property type="molecule type" value="Genomic_DNA"/>
</dbReference>
<comment type="caution">
    <text evidence="3">The sequence shown here is derived from an EMBL/GenBank/DDBJ whole genome shotgun (WGS) entry which is preliminary data.</text>
</comment>
<name>A0A850QUR6_PHODD</name>
<evidence type="ECO:0000256" key="2">
    <source>
        <dbReference type="SAM" id="Phobius"/>
    </source>
</evidence>
<proteinExistence type="predicted"/>
<keyword evidence="2" id="KW-0812">Transmembrane</keyword>
<evidence type="ECO:0000256" key="1">
    <source>
        <dbReference type="SAM" id="Coils"/>
    </source>
</evidence>
<reference evidence="3 4" key="1">
    <citation type="submission" date="2020-06" db="EMBL/GenBank/DDBJ databases">
        <title>Photobacterium damselae subsp. damselae comparative genomics.</title>
        <authorList>
            <person name="Osorio C.R."/>
        </authorList>
    </citation>
    <scope>NUCLEOTIDE SEQUENCE [LARGE SCALE GENOMIC DNA]</scope>
    <source>
        <strain evidence="3 4">TW250/03</strain>
    </source>
</reference>
<feature type="coiled-coil region" evidence="1">
    <location>
        <begin position="56"/>
        <end position="123"/>
    </location>
</feature>
<feature type="transmembrane region" description="Helical" evidence="2">
    <location>
        <begin position="6"/>
        <end position="25"/>
    </location>
</feature>
<accession>A0A850QUR6</accession>
<keyword evidence="1" id="KW-0175">Coiled coil</keyword>
<organism evidence="3 4">
    <name type="scientific">Photobacterium damselae subsp. damselae</name>
    <name type="common">Listonella damsela</name>
    <dbReference type="NCBI Taxonomy" id="85581"/>
    <lineage>
        <taxon>Bacteria</taxon>
        <taxon>Pseudomonadati</taxon>
        <taxon>Pseudomonadota</taxon>
        <taxon>Gammaproteobacteria</taxon>
        <taxon>Vibrionales</taxon>
        <taxon>Vibrionaceae</taxon>
        <taxon>Photobacterium</taxon>
    </lineage>
</organism>
<sequence>MNYNEKAKFLIVFMSLFLMNGCTYYKAMNAQEQRRAIIESNLVKEYDISKKQVNEKLQLEKKVNLLKSQVSNIDKEIQELKYRNRRVKSDNMKLARREYIKQLEKLKKRKIELQNSIKENTETLGVM</sequence>
<protein>
    <submittedName>
        <fullName evidence="3">Uncharacterized protein</fullName>
    </submittedName>
</protein>
<gene>
    <name evidence="3" type="ORF">HWA77_25050</name>
</gene>
<keyword evidence="2" id="KW-0472">Membrane</keyword>
<keyword evidence="2" id="KW-1133">Transmembrane helix</keyword>
<dbReference type="Proteomes" id="UP000533429">
    <property type="component" value="Unassembled WGS sequence"/>
</dbReference>
<dbReference type="AlphaFoldDB" id="A0A850QUR6"/>
<evidence type="ECO:0000313" key="3">
    <source>
        <dbReference type="EMBL" id="NVP03477.1"/>
    </source>
</evidence>